<dbReference type="Proteomes" id="UP001255185">
    <property type="component" value="Unassembled WGS sequence"/>
</dbReference>
<evidence type="ECO:0000256" key="1">
    <source>
        <dbReference type="ARBA" id="ARBA00004442"/>
    </source>
</evidence>
<keyword evidence="4" id="KW-0732">Signal</keyword>
<comment type="subcellular location">
    <subcellularLocation>
        <location evidence="1">Cell outer membrane</location>
    </subcellularLocation>
</comment>
<evidence type="ECO:0000313" key="5">
    <source>
        <dbReference type="EMBL" id="MDR6967678.1"/>
    </source>
</evidence>
<evidence type="ECO:0000313" key="6">
    <source>
        <dbReference type="Proteomes" id="UP001255185"/>
    </source>
</evidence>
<comment type="caution">
    <text evidence="5">The sequence shown here is derived from an EMBL/GenBank/DDBJ whole genome shotgun (WGS) entry which is preliminary data.</text>
</comment>
<dbReference type="InterPro" id="IPR036942">
    <property type="entry name" value="Beta-barrel_TonB_sf"/>
</dbReference>
<evidence type="ECO:0000256" key="2">
    <source>
        <dbReference type="ARBA" id="ARBA00023136"/>
    </source>
</evidence>
<feature type="signal peptide" evidence="4">
    <location>
        <begin position="1"/>
        <end position="25"/>
    </location>
</feature>
<sequence>MTNKAQYKIAFILLLAGLQVTFAQKKDENIGTEVVNVVKPYTPTISDAFKVKETPVIEDEDNTKKEEIQYNIFSFPVASTFTPSKGRAASVDKTAQERLYKNYVTLGFGSYASANAELFITENISNTDYVAGMLRHQSSQGNIKGVKLDDKFYDTSLDLTYGSKQQNLSWNADMGYQHQVYNWYGLPELFGFTLPEADQNALINGINPQQTYHNFYLGGKVKANDSFFNEGSFKYNRFWDAYGSEENRFFIKPSLKFDVSDKAITANFTVDYLSTKFDKAFPDVDNPATPVFGNEHSYLTLGVNPNFQILQDDLTLNLGVDIVYLSTLKNIVNGADFESDSDFFFYPTVTASYKVVGDLMIAYAGAEGGLKQNSYRDFTNINPFVSPNLFIAPTDAQYDIYLGLKGKLSNAVSYNVRGSYLSEKNRALFLSNDYSENPNNENYVYGNSFNVVYDDMKTISFFGELKADFSKNVAFGINGSFATYNNDLQEEAWNLPQLRFGTSLDVNITKKWFAGANVFFVGERMDFQFDHSSGAIGTDGLKTLDGYFDANLNLGYKHNERLTAFIRANNIANQAYERWLNYPVQQFQAVLGASYKFDF</sequence>
<keyword evidence="5" id="KW-0675">Receptor</keyword>
<protein>
    <submittedName>
        <fullName evidence="5">Outer membrane receptor protein involved in Fe transport</fullName>
    </submittedName>
</protein>
<evidence type="ECO:0000256" key="4">
    <source>
        <dbReference type="SAM" id="SignalP"/>
    </source>
</evidence>
<name>A0ABU1TNY2_9FLAO</name>
<dbReference type="RefSeq" id="WP_310025917.1">
    <property type="nucleotide sequence ID" value="NZ_JAVDVI010000006.1"/>
</dbReference>
<dbReference type="SUPFAM" id="SSF56935">
    <property type="entry name" value="Porins"/>
    <property type="match status" value="1"/>
</dbReference>
<feature type="chain" id="PRO_5046353287" evidence="4">
    <location>
        <begin position="26"/>
        <end position="599"/>
    </location>
</feature>
<keyword evidence="3" id="KW-0998">Cell outer membrane</keyword>
<dbReference type="EMBL" id="JAVDVI010000006">
    <property type="protein sequence ID" value="MDR6967678.1"/>
    <property type="molecule type" value="Genomic_DNA"/>
</dbReference>
<keyword evidence="2" id="KW-0472">Membrane</keyword>
<dbReference type="Gene3D" id="2.40.170.20">
    <property type="entry name" value="TonB-dependent receptor, beta-barrel domain"/>
    <property type="match status" value="1"/>
</dbReference>
<accession>A0ABU1TNY2</accession>
<gene>
    <name evidence="5" type="ORF">J2X31_001690</name>
</gene>
<evidence type="ECO:0000256" key="3">
    <source>
        <dbReference type="ARBA" id="ARBA00023237"/>
    </source>
</evidence>
<keyword evidence="6" id="KW-1185">Reference proteome</keyword>
<proteinExistence type="predicted"/>
<organism evidence="5 6">
    <name type="scientific">Flavobacterium arsenatis</name>
    <dbReference type="NCBI Taxonomy" id="1484332"/>
    <lineage>
        <taxon>Bacteria</taxon>
        <taxon>Pseudomonadati</taxon>
        <taxon>Bacteroidota</taxon>
        <taxon>Flavobacteriia</taxon>
        <taxon>Flavobacteriales</taxon>
        <taxon>Flavobacteriaceae</taxon>
        <taxon>Flavobacterium</taxon>
    </lineage>
</organism>
<reference evidence="5 6" key="1">
    <citation type="submission" date="2023-07" db="EMBL/GenBank/DDBJ databases">
        <title>Sorghum-associated microbial communities from plants grown in Nebraska, USA.</title>
        <authorList>
            <person name="Schachtman D."/>
        </authorList>
    </citation>
    <scope>NUCLEOTIDE SEQUENCE [LARGE SCALE GENOMIC DNA]</scope>
    <source>
        <strain evidence="5 6">3773</strain>
    </source>
</reference>